<proteinExistence type="predicted"/>
<gene>
    <name evidence="1" type="ORF">N7498_010689</name>
</gene>
<sequence length="140" mass="15606">MSPICLASRAERIYNRTLKEKRPINFTAENVHLLIQHFRNIHGTKDDNPGLRNALAIIAINRKHPDMVQKMYSDIGAGSPKGYASLWSDKEHIDEVELEISEELEIEDANGVQGPPWILPADPSSRGDSEVEVIDMTGGC</sequence>
<evidence type="ECO:0000313" key="1">
    <source>
        <dbReference type="EMBL" id="KAJ5191704.1"/>
    </source>
</evidence>
<dbReference type="OrthoDB" id="10554129at2759"/>
<comment type="caution">
    <text evidence="1">The sequence shown here is derived from an EMBL/GenBank/DDBJ whole genome shotgun (WGS) entry which is preliminary data.</text>
</comment>
<dbReference type="EMBL" id="JAPQKR010000016">
    <property type="protein sequence ID" value="KAJ5191704.1"/>
    <property type="molecule type" value="Genomic_DNA"/>
</dbReference>
<organism evidence="1 2">
    <name type="scientific">Penicillium cinerascens</name>
    <dbReference type="NCBI Taxonomy" id="70096"/>
    <lineage>
        <taxon>Eukaryota</taxon>
        <taxon>Fungi</taxon>
        <taxon>Dikarya</taxon>
        <taxon>Ascomycota</taxon>
        <taxon>Pezizomycotina</taxon>
        <taxon>Eurotiomycetes</taxon>
        <taxon>Eurotiomycetidae</taxon>
        <taxon>Eurotiales</taxon>
        <taxon>Aspergillaceae</taxon>
        <taxon>Penicillium</taxon>
    </lineage>
</organism>
<evidence type="ECO:0000313" key="2">
    <source>
        <dbReference type="Proteomes" id="UP001150904"/>
    </source>
</evidence>
<dbReference type="Proteomes" id="UP001150904">
    <property type="component" value="Unassembled WGS sequence"/>
</dbReference>
<reference evidence="1" key="1">
    <citation type="submission" date="2022-12" db="EMBL/GenBank/DDBJ databases">
        <authorList>
            <person name="Petersen C."/>
        </authorList>
    </citation>
    <scope>NUCLEOTIDE SEQUENCE</scope>
    <source>
        <strain evidence="1">IBT 15544</strain>
    </source>
</reference>
<keyword evidence="2" id="KW-1185">Reference proteome</keyword>
<reference evidence="1" key="2">
    <citation type="journal article" date="2023" name="IMA Fungus">
        <title>Comparative genomic study of the Penicillium genus elucidates a diverse pangenome and 15 lateral gene transfer events.</title>
        <authorList>
            <person name="Petersen C."/>
            <person name="Sorensen T."/>
            <person name="Nielsen M.R."/>
            <person name="Sondergaard T.E."/>
            <person name="Sorensen J.L."/>
            <person name="Fitzpatrick D.A."/>
            <person name="Frisvad J.C."/>
            <person name="Nielsen K.L."/>
        </authorList>
    </citation>
    <scope>NUCLEOTIDE SEQUENCE</scope>
    <source>
        <strain evidence="1">IBT 15544</strain>
    </source>
</reference>
<accession>A0A9W9J8G0</accession>
<dbReference type="AlphaFoldDB" id="A0A9W9J8G0"/>
<dbReference type="RefSeq" id="XP_058304644.1">
    <property type="nucleotide sequence ID" value="XM_058457745.1"/>
</dbReference>
<dbReference type="GeneID" id="83185046"/>
<name>A0A9W9J8G0_9EURO</name>
<protein>
    <submittedName>
        <fullName evidence="1">Uncharacterized protein</fullName>
    </submittedName>
</protein>